<feature type="compositionally biased region" description="Basic and acidic residues" evidence="1">
    <location>
        <begin position="97"/>
        <end position="113"/>
    </location>
</feature>
<feature type="region of interest" description="Disordered" evidence="1">
    <location>
        <begin position="39"/>
        <end position="113"/>
    </location>
</feature>
<evidence type="ECO:0000313" key="2">
    <source>
        <dbReference type="EMBL" id="CAF1911389.1"/>
    </source>
</evidence>
<proteinExistence type="predicted"/>
<name>A0A816KBB1_BRANA</name>
<protein>
    <submittedName>
        <fullName evidence="2">(rape) hypothetical protein</fullName>
    </submittedName>
</protein>
<feature type="compositionally biased region" description="Basic residues" evidence="1">
    <location>
        <begin position="60"/>
        <end position="71"/>
    </location>
</feature>
<evidence type="ECO:0000256" key="1">
    <source>
        <dbReference type="SAM" id="MobiDB-lite"/>
    </source>
</evidence>
<sequence length="113" mass="12471">MIYSPTLKRRLLCQNPNLLHRALPPGRAELPSDLTLLTSGEQSRRCTPTQNQTQNDKGARLKKKQRVKRGRREGSSGAGTRSHAPPDTGPDLKALLIKREAGAMGEERELSGF</sequence>
<dbReference type="EMBL" id="HG994366">
    <property type="protein sequence ID" value="CAF1911389.1"/>
    <property type="molecule type" value="Genomic_DNA"/>
</dbReference>
<feature type="compositionally biased region" description="Polar residues" evidence="1">
    <location>
        <begin position="39"/>
        <end position="56"/>
    </location>
</feature>
<dbReference type="AlphaFoldDB" id="A0A816KBB1"/>
<reference evidence="2" key="1">
    <citation type="submission" date="2021-01" db="EMBL/GenBank/DDBJ databases">
        <authorList>
            <consortium name="Genoscope - CEA"/>
            <person name="William W."/>
        </authorList>
    </citation>
    <scope>NUCLEOTIDE SEQUENCE</scope>
</reference>
<dbReference type="Proteomes" id="UP001295469">
    <property type="component" value="Chromosome C02"/>
</dbReference>
<organism evidence="2">
    <name type="scientific">Brassica napus</name>
    <name type="common">Rape</name>
    <dbReference type="NCBI Taxonomy" id="3708"/>
    <lineage>
        <taxon>Eukaryota</taxon>
        <taxon>Viridiplantae</taxon>
        <taxon>Streptophyta</taxon>
        <taxon>Embryophyta</taxon>
        <taxon>Tracheophyta</taxon>
        <taxon>Spermatophyta</taxon>
        <taxon>Magnoliopsida</taxon>
        <taxon>eudicotyledons</taxon>
        <taxon>Gunneridae</taxon>
        <taxon>Pentapetalae</taxon>
        <taxon>rosids</taxon>
        <taxon>malvids</taxon>
        <taxon>Brassicales</taxon>
        <taxon>Brassicaceae</taxon>
        <taxon>Brassiceae</taxon>
        <taxon>Brassica</taxon>
    </lineage>
</organism>
<gene>
    <name evidence="2" type="ORF">DARMORV10_C02P32340.1</name>
</gene>
<accession>A0A816KBB1</accession>